<reference evidence="7" key="2">
    <citation type="submission" date="2010-04" db="EMBL/GenBank/DDBJ databases">
        <authorList>
            <person name="Buell R."/>
            <person name="Hamilton J."/>
            <person name="Hostetler J."/>
        </authorList>
    </citation>
    <scope>NUCLEOTIDE SEQUENCE [LARGE SCALE GENOMIC DNA]</scope>
    <source>
        <strain evidence="7">DAOM:BR144</strain>
    </source>
</reference>
<dbReference type="PANTHER" id="PTHR13793">
    <property type="entry name" value="PHD FINGER PROTEINS"/>
    <property type="match status" value="1"/>
</dbReference>
<dbReference type="Proteomes" id="UP000019132">
    <property type="component" value="Unassembled WGS sequence"/>
</dbReference>
<name>K3WUI6_GLOUD</name>
<reference evidence="6" key="3">
    <citation type="submission" date="2015-02" db="UniProtKB">
        <authorList>
            <consortium name="EnsemblProtists"/>
        </authorList>
    </citation>
    <scope>IDENTIFICATION</scope>
    <source>
        <strain evidence="6">DAOM BR144</strain>
    </source>
</reference>
<dbReference type="GO" id="GO:0006357">
    <property type="term" value="P:regulation of transcription by RNA polymerase II"/>
    <property type="evidence" value="ECO:0007669"/>
    <property type="project" value="TreeGrafter"/>
</dbReference>
<feature type="region of interest" description="Disordered" evidence="4">
    <location>
        <begin position="1"/>
        <end position="81"/>
    </location>
</feature>
<dbReference type="EMBL" id="GL376558">
    <property type="status" value="NOT_ANNOTATED_CDS"/>
    <property type="molecule type" value="Genomic_DNA"/>
</dbReference>
<protein>
    <recommendedName>
        <fullName evidence="5">Zinc finger PHD-type domain-containing protein</fullName>
    </recommendedName>
</protein>
<dbReference type="OMA" id="PFHERQH"/>
<feature type="region of interest" description="Disordered" evidence="4">
    <location>
        <begin position="553"/>
        <end position="582"/>
    </location>
</feature>
<evidence type="ECO:0000256" key="4">
    <source>
        <dbReference type="SAM" id="MobiDB-lite"/>
    </source>
</evidence>
<feature type="domain" description="Zinc finger PHD-type" evidence="5">
    <location>
        <begin position="321"/>
        <end position="378"/>
    </location>
</feature>
<feature type="region of interest" description="Disordered" evidence="4">
    <location>
        <begin position="934"/>
        <end position="956"/>
    </location>
</feature>
<evidence type="ECO:0000256" key="3">
    <source>
        <dbReference type="ARBA" id="ARBA00022833"/>
    </source>
</evidence>
<dbReference type="Gene3D" id="3.30.40.10">
    <property type="entry name" value="Zinc/RING finger domain, C3HC4 (zinc finger)"/>
    <property type="match status" value="2"/>
</dbReference>
<feature type="compositionally biased region" description="Basic and acidic residues" evidence="4">
    <location>
        <begin position="14"/>
        <end position="24"/>
    </location>
</feature>
<dbReference type="InterPro" id="IPR001965">
    <property type="entry name" value="Znf_PHD"/>
</dbReference>
<evidence type="ECO:0000313" key="6">
    <source>
        <dbReference type="EnsemblProtists" id="PYU1_T008633"/>
    </source>
</evidence>
<dbReference type="InterPro" id="IPR011011">
    <property type="entry name" value="Znf_FYVE_PHD"/>
</dbReference>
<keyword evidence="1" id="KW-0479">Metal-binding</keyword>
<dbReference type="EnsemblProtists" id="PYU1_T008633">
    <property type="protein sequence ID" value="PYU1_T008633"/>
    <property type="gene ID" value="PYU1_G008616"/>
</dbReference>
<keyword evidence="7" id="KW-1185">Reference proteome</keyword>
<feature type="compositionally biased region" description="Low complexity" evidence="4">
    <location>
        <begin position="710"/>
        <end position="725"/>
    </location>
</feature>
<dbReference type="PANTHER" id="PTHR13793:SF107">
    <property type="entry name" value="BROMODOMAIN-CONTAINING PROTEIN HOMOLOG"/>
    <property type="match status" value="1"/>
</dbReference>
<dbReference type="HOGENOM" id="CLU_328869_0_0_1"/>
<feature type="compositionally biased region" description="Acidic residues" evidence="4">
    <location>
        <begin position="248"/>
        <end position="259"/>
    </location>
</feature>
<organism evidence="6 7">
    <name type="scientific">Globisporangium ultimum (strain ATCC 200006 / CBS 805.95 / DAOM BR144)</name>
    <name type="common">Pythium ultimum</name>
    <dbReference type="NCBI Taxonomy" id="431595"/>
    <lineage>
        <taxon>Eukaryota</taxon>
        <taxon>Sar</taxon>
        <taxon>Stramenopiles</taxon>
        <taxon>Oomycota</taxon>
        <taxon>Peronosporomycetes</taxon>
        <taxon>Pythiales</taxon>
        <taxon>Pythiaceae</taxon>
        <taxon>Globisporangium</taxon>
    </lineage>
</organism>
<keyword evidence="3" id="KW-0862">Zinc</keyword>
<proteinExistence type="predicted"/>
<sequence length="982" mass="105464">MAEPMDVDAAAGRTAHEGPGDAHTPRAVHAVKVSAPARAESGEKGGLSAEKTRDAAPMPQAEEATSLPHTEDGGDPSARGANIVSDASAATAVTKCRVCGGESSEFDVMKVCDDCQVAVHSSCYGVTSSSGMTLSSAQDSESQEVNEDTGDNVAAVWTCDCCTHGIVESALGTLTCVFCELPSNGNLMKHVDTSKWPSAARFGDDTDEQDTHDARFGHALCARWDPHRLIYAQREEAPGADKACGPEEQSDAATADDDTSASHADATEDVGSNTENGAGAITTLAATEDKNIDANGVATETTPLQGYAAVQDTLDFAFSAACCFCGSSSGARIKCQKLHCGLFFHAMCAHQRNGFLEIRRSPQTFPLAQYHAYCARHAEGDKTDAMDVVHKLVSSPVAGLIGRDAVSRLQTITRRIELGAYPSIFALSRAVATVLVDLCRKGLRASKADPPAYNVKHLQAIQFFLDHAPQLQIVYAPPGTADTQSHLALIKELVDDNDLVKQLQKTFDPSKYLGKYAGPVSQVHLCDVCAQPFHERQHFFYCANETTPHAQHWKCTKRRSNSRERDKLAAKSQSSNSSTKKKLTSIALVRNGQWKDIKIPKGLPGISDEIICGICRSDVHAQGLIASRKEGKRAEFEKKSSAFVQSGCFQNPVEAPKPNNSHAVVAKPPLSGRASGTSKADAKIAVPVKPAASERNQRSNKRNSSTLETSSNAKVHSSHSSNQVVVESAHPVAQPVLGPPKMERINVQRTVKWLACVAQIIRLAGAVARLSSATVIRAPTAPAATPEAAAADTQPDVNDKVVTKEHPTVSSTEPHEYAAAALGAVVDAVAAPEEALSTIPSGASAPPVPAPVPPKGKNSTQSEIARLSAAIDAYFDEAMRTIRPFDAYVLHKLETAQAYLRNRNGPAVAVLRMIAQEYTRFVYVKHTRAVEKATNEKRKREEQEAQEQRELERKRLDRDAELALKSQMLAMRKKQRKHVKLG</sequence>
<accession>K3WUI6</accession>
<reference evidence="7" key="1">
    <citation type="journal article" date="2010" name="Genome Biol.">
        <title>Genome sequence of the necrotrophic plant pathogen Pythium ultimum reveals original pathogenicity mechanisms and effector repertoire.</title>
        <authorList>
            <person name="Levesque C.A."/>
            <person name="Brouwer H."/>
            <person name="Cano L."/>
            <person name="Hamilton J.P."/>
            <person name="Holt C."/>
            <person name="Huitema E."/>
            <person name="Raffaele S."/>
            <person name="Robideau G.P."/>
            <person name="Thines M."/>
            <person name="Win J."/>
            <person name="Zerillo M.M."/>
            <person name="Beakes G.W."/>
            <person name="Boore J.L."/>
            <person name="Busam D."/>
            <person name="Dumas B."/>
            <person name="Ferriera S."/>
            <person name="Fuerstenberg S.I."/>
            <person name="Gachon C.M."/>
            <person name="Gaulin E."/>
            <person name="Govers F."/>
            <person name="Grenville-Briggs L."/>
            <person name="Horner N."/>
            <person name="Hostetler J."/>
            <person name="Jiang R.H."/>
            <person name="Johnson J."/>
            <person name="Krajaejun T."/>
            <person name="Lin H."/>
            <person name="Meijer H.J."/>
            <person name="Moore B."/>
            <person name="Morris P."/>
            <person name="Phuntmart V."/>
            <person name="Puiu D."/>
            <person name="Shetty J."/>
            <person name="Stajich J.E."/>
            <person name="Tripathy S."/>
            <person name="Wawra S."/>
            <person name="van West P."/>
            <person name="Whitty B.R."/>
            <person name="Coutinho P.M."/>
            <person name="Henrissat B."/>
            <person name="Martin F."/>
            <person name="Thomas P.D."/>
            <person name="Tyler B.M."/>
            <person name="De Vries R.P."/>
            <person name="Kamoun S."/>
            <person name="Yandell M."/>
            <person name="Tisserat N."/>
            <person name="Buell C.R."/>
        </authorList>
    </citation>
    <scope>NUCLEOTIDE SEQUENCE</scope>
    <source>
        <strain evidence="7">DAOM:BR144</strain>
    </source>
</reference>
<feature type="region of interest" description="Disordered" evidence="4">
    <location>
        <begin position="838"/>
        <end position="859"/>
    </location>
</feature>
<dbReference type="SMART" id="SM00249">
    <property type="entry name" value="PHD"/>
    <property type="match status" value="2"/>
</dbReference>
<dbReference type="AlphaFoldDB" id="K3WUI6"/>
<evidence type="ECO:0000259" key="5">
    <source>
        <dbReference type="SMART" id="SM00249"/>
    </source>
</evidence>
<keyword evidence="2" id="KW-0863">Zinc-finger</keyword>
<dbReference type="eggNOG" id="ENOG502R50C">
    <property type="taxonomic scope" value="Eukaryota"/>
</dbReference>
<feature type="region of interest" description="Disordered" evidence="4">
    <location>
        <begin position="237"/>
        <end position="277"/>
    </location>
</feature>
<dbReference type="GO" id="GO:0008270">
    <property type="term" value="F:zinc ion binding"/>
    <property type="evidence" value="ECO:0007669"/>
    <property type="project" value="UniProtKB-KW"/>
</dbReference>
<dbReference type="SUPFAM" id="SSF57903">
    <property type="entry name" value="FYVE/PHD zinc finger"/>
    <property type="match status" value="1"/>
</dbReference>
<dbReference type="InterPro" id="IPR050701">
    <property type="entry name" value="Histone_Mod_Regulator"/>
</dbReference>
<dbReference type="VEuPathDB" id="FungiDB:PYU1_G008616"/>
<dbReference type="InterPro" id="IPR013083">
    <property type="entry name" value="Znf_RING/FYVE/PHD"/>
</dbReference>
<dbReference type="Pfam" id="PF13832">
    <property type="entry name" value="zf-HC5HC2H_2"/>
    <property type="match status" value="1"/>
</dbReference>
<feature type="region of interest" description="Disordered" evidence="4">
    <location>
        <begin position="651"/>
        <end position="725"/>
    </location>
</feature>
<feature type="domain" description="Zinc finger PHD-type" evidence="5">
    <location>
        <begin position="95"/>
        <end position="163"/>
    </location>
</feature>
<evidence type="ECO:0000256" key="2">
    <source>
        <dbReference type="ARBA" id="ARBA00022771"/>
    </source>
</evidence>
<evidence type="ECO:0000313" key="7">
    <source>
        <dbReference type="Proteomes" id="UP000019132"/>
    </source>
</evidence>
<dbReference type="InParanoid" id="K3WUI6"/>
<evidence type="ECO:0000256" key="1">
    <source>
        <dbReference type="ARBA" id="ARBA00022723"/>
    </source>
</evidence>